<gene>
    <name evidence="6" type="ORF">I0Q91_10425</name>
</gene>
<dbReference type="EMBL" id="JADPIE010000006">
    <property type="protein sequence ID" value="MBF8437498.1"/>
    <property type="molecule type" value="Genomic_DNA"/>
</dbReference>
<organism evidence="6 7">
    <name type="scientific">Halonatronomonas betaini</name>
    <dbReference type="NCBI Taxonomy" id="2778430"/>
    <lineage>
        <taxon>Bacteria</taxon>
        <taxon>Bacillati</taxon>
        <taxon>Bacillota</taxon>
        <taxon>Clostridia</taxon>
        <taxon>Halanaerobiales</taxon>
        <taxon>Halarsenatibacteraceae</taxon>
        <taxon>Halonatronomonas</taxon>
    </lineage>
</organism>
<dbReference type="PANTHER" id="PTHR43630:SF1">
    <property type="entry name" value="POLY-BETA-1,6-N-ACETYL-D-GLUCOSAMINE SYNTHASE"/>
    <property type="match status" value="1"/>
</dbReference>
<feature type="domain" description="Glycosyltransferase 2-like" evidence="5">
    <location>
        <begin position="49"/>
        <end position="211"/>
    </location>
</feature>
<evidence type="ECO:0000313" key="7">
    <source>
        <dbReference type="Proteomes" id="UP000621436"/>
    </source>
</evidence>
<name>A0A931AZ83_9FIRM</name>
<dbReference type="GO" id="GO:0016757">
    <property type="term" value="F:glycosyltransferase activity"/>
    <property type="evidence" value="ECO:0007669"/>
    <property type="project" value="UniProtKB-KW"/>
</dbReference>
<evidence type="ECO:0000256" key="1">
    <source>
        <dbReference type="ARBA" id="ARBA00006739"/>
    </source>
</evidence>
<dbReference type="RefSeq" id="WP_270454490.1">
    <property type="nucleotide sequence ID" value="NZ_JADPIE010000006.1"/>
</dbReference>
<dbReference type="SUPFAM" id="SSF53448">
    <property type="entry name" value="Nucleotide-diphospho-sugar transferases"/>
    <property type="match status" value="1"/>
</dbReference>
<keyword evidence="4" id="KW-0472">Membrane</keyword>
<dbReference type="Proteomes" id="UP000621436">
    <property type="component" value="Unassembled WGS sequence"/>
</dbReference>
<keyword evidence="3" id="KW-0808">Transferase</keyword>
<sequence>MKDKLDSYKDKLVSYKNKLTSYRFIKIFLLLIGIRIENQVPTDYRPEVTVLIPAYNEEDWIGATVKSVLDQTYPVKEIIVVDDSSSDRTGEIAGSFSGVRVLRTPVQTGMKAKAQKYGLKFVETELLVMLDADTVLKEDAIEKIVPATYDDNTFSACGFVIPQDIGSIWESVRLVQYLFGIGFFKNTQNFWGTLFVVSGCFSIYKTELLKSIDIPEDSIAEDLALTFQAQLEGYRVKFIKDAVSYPKDPDNWLTYRNQIRRWYRGFFQCLKMYKGDLLSKNKKLLALTTVHLLSNFLWIFLVVGFITMTIQGSTGIYLYQAIFYFLLFDFSFTVFMVLKGAIKYKRIRPALAGIPFYWLSLIIDNVIFIESGYIELYRNNKLVVWHKGH</sequence>
<dbReference type="InterPro" id="IPR001173">
    <property type="entry name" value="Glyco_trans_2-like"/>
</dbReference>
<comment type="caution">
    <text evidence="6">The sequence shown here is derived from an EMBL/GenBank/DDBJ whole genome shotgun (WGS) entry which is preliminary data.</text>
</comment>
<evidence type="ECO:0000256" key="3">
    <source>
        <dbReference type="ARBA" id="ARBA00022679"/>
    </source>
</evidence>
<dbReference type="AlphaFoldDB" id="A0A931AZ83"/>
<keyword evidence="4" id="KW-1133">Transmembrane helix</keyword>
<evidence type="ECO:0000259" key="5">
    <source>
        <dbReference type="Pfam" id="PF00535"/>
    </source>
</evidence>
<evidence type="ECO:0000256" key="4">
    <source>
        <dbReference type="SAM" id="Phobius"/>
    </source>
</evidence>
<reference evidence="6" key="1">
    <citation type="submission" date="2020-11" db="EMBL/GenBank/DDBJ databases">
        <title>Halonatronomonas betainensis gen. nov., sp. nov. a novel haloalkaliphilic representative of the family Halanaerobiacae capable of betaine degradation.</title>
        <authorList>
            <person name="Boltyanskaya Y."/>
            <person name="Kevbrin V."/>
            <person name="Detkova E."/>
            <person name="Grouzdev D.S."/>
            <person name="Koziaeva V."/>
            <person name="Zhilina T."/>
        </authorList>
    </citation>
    <scope>NUCLEOTIDE SEQUENCE</scope>
    <source>
        <strain evidence="6">Z-7014</strain>
    </source>
</reference>
<proteinExistence type="inferred from homology"/>
<feature type="transmembrane region" description="Helical" evidence="4">
    <location>
        <begin position="316"/>
        <end position="338"/>
    </location>
</feature>
<dbReference type="PANTHER" id="PTHR43630">
    <property type="entry name" value="POLY-BETA-1,6-N-ACETYL-D-GLUCOSAMINE SYNTHASE"/>
    <property type="match status" value="1"/>
</dbReference>
<protein>
    <submittedName>
        <fullName evidence="6">Glycosyltransferase family 2 protein</fullName>
    </submittedName>
</protein>
<comment type="similarity">
    <text evidence="1">Belongs to the glycosyltransferase 2 family.</text>
</comment>
<dbReference type="InterPro" id="IPR029044">
    <property type="entry name" value="Nucleotide-diphossugar_trans"/>
</dbReference>
<keyword evidence="2" id="KW-0328">Glycosyltransferase</keyword>
<accession>A0A931AZ83</accession>
<feature type="transmembrane region" description="Helical" evidence="4">
    <location>
        <begin position="350"/>
        <end position="369"/>
    </location>
</feature>
<keyword evidence="4" id="KW-0812">Transmembrane</keyword>
<keyword evidence="7" id="KW-1185">Reference proteome</keyword>
<evidence type="ECO:0000256" key="2">
    <source>
        <dbReference type="ARBA" id="ARBA00022676"/>
    </source>
</evidence>
<dbReference type="Gene3D" id="3.90.550.10">
    <property type="entry name" value="Spore Coat Polysaccharide Biosynthesis Protein SpsA, Chain A"/>
    <property type="match status" value="1"/>
</dbReference>
<dbReference type="CDD" id="cd06423">
    <property type="entry name" value="CESA_like"/>
    <property type="match status" value="1"/>
</dbReference>
<feature type="transmembrane region" description="Helical" evidence="4">
    <location>
        <begin position="284"/>
        <end position="310"/>
    </location>
</feature>
<dbReference type="Pfam" id="PF00535">
    <property type="entry name" value="Glycos_transf_2"/>
    <property type="match status" value="1"/>
</dbReference>
<evidence type="ECO:0000313" key="6">
    <source>
        <dbReference type="EMBL" id="MBF8437498.1"/>
    </source>
</evidence>